<organism evidence="2 3">
    <name type="scientific">Streptomyces capillispiralis</name>
    <dbReference type="NCBI Taxonomy" id="68182"/>
    <lineage>
        <taxon>Bacteria</taxon>
        <taxon>Bacillati</taxon>
        <taxon>Actinomycetota</taxon>
        <taxon>Actinomycetes</taxon>
        <taxon>Kitasatosporales</taxon>
        <taxon>Streptomycetaceae</taxon>
        <taxon>Streptomyces</taxon>
    </lineage>
</organism>
<feature type="compositionally biased region" description="Polar residues" evidence="1">
    <location>
        <begin position="249"/>
        <end position="271"/>
    </location>
</feature>
<sequence>MTTPPSFPVPDRTEPSPPATGNTNIEELVGTLAAQIAQNARQGKASDNQYQQLSEALRLGRSGGDGMQEAQLIGTTLQAHLQAYRDLKKENSLPQRVRRAPGVLRRGVGKVLTSVEGALSRLADKAGTWHPMAKVFDALGRTLNAAGDRLVSASRREPGSLNAFGRLVQAVGRFIQRVGRPRSLRPRIANALRGGIAASLTAVSKSLGRAAERVAPAPSHAATAAAAPNTPQAVRTTSRPLPPLPTGVQPFTQQQWTRTASTGSSPHTPASPSALASVAGLNAADRTPLTQGAAGAAQAAPAPPAQTSAHQMK</sequence>
<name>A0A561SGW7_9ACTN</name>
<dbReference type="AlphaFoldDB" id="A0A561SGW7"/>
<feature type="region of interest" description="Disordered" evidence="1">
    <location>
        <begin position="214"/>
        <end position="313"/>
    </location>
</feature>
<evidence type="ECO:0000313" key="2">
    <source>
        <dbReference type="EMBL" id="TWF74112.1"/>
    </source>
</evidence>
<evidence type="ECO:0000256" key="1">
    <source>
        <dbReference type="SAM" id="MobiDB-lite"/>
    </source>
</evidence>
<dbReference type="Proteomes" id="UP000316603">
    <property type="component" value="Unassembled WGS sequence"/>
</dbReference>
<proteinExistence type="predicted"/>
<dbReference type="EMBL" id="VIWV01000002">
    <property type="protein sequence ID" value="TWF74112.1"/>
    <property type="molecule type" value="Genomic_DNA"/>
</dbReference>
<feature type="compositionally biased region" description="Low complexity" evidence="1">
    <location>
        <begin position="215"/>
        <end position="233"/>
    </location>
</feature>
<evidence type="ECO:0000313" key="3">
    <source>
        <dbReference type="Proteomes" id="UP000316603"/>
    </source>
</evidence>
<accession>A0A561SGW7</accession>
<reference evidence="2 3" key="1">
    <citation type="submission" date="2019-06" db="EMBL/GenBank/DDBJ databases">
        <title>Sequencing the genomes of 1000 actinobacteria strains.</title>
        <authorList>
            <person name="Klenk H.-P."/>
        </authorList>
    </citation>
    <scope>NUCLEOTIDE SEQUENCE [LARGE SCALE GENOMIC DNA]</scope>
    <source>
        <strain evidence="2 3">DSM 41695</strain>
    </source>
</reference>
<protein>
    <submittedName>
        <fullName evidence="2">Uncharacterized protein</fullName>
    </submittedName>
</protein>
<feature type="region of interest" description="Disordered" evidence="1">
    <location>
        <begin position="1"/>
        <end position="24"/>
    </location>
</feature>
<keyword evidence="3" id="KW-1185">Reference proteome</keyword>
<comment type="caution">
    <text evidence="2">The sequence shown here is derived from an EMBL/GenBank/DDBJ whole genome shotgun (WGS) entry which is preliminary data.</text>
</comment>
<gene>
    <name evidence="2" type="ORF">FHX78_12144</name>
</gene>
<dbReference type="RefSeq" id="WP_145872417.1">
    <property type="nucleotide sequence ID" value="NZ_BNCE01000035.1"/>
</dbReference>
<feature type="compositionally biased region" description="Low complexity" evidence="1">
    <location>
        <begin position="291"/>
        <end position="300"/>
    </location>
</feature>